<evidence type="ECO:0000313" key="4">
    <source>
        <dbReference type="Proteomes" id="UP000031246"/>
    </source>
</evidence>
<accession>A0A0C1DEY9</accession>
<dbReference type="Pfam" id="PF01048">
    <property type="entry name" value="PNP_UDP_1"/>
    <property type="match status" value="1"/>
</dbReference>
<protein>
    <recommendedName>
        <fullName evidence="2">Nucleoside phosphorylase domain-containing protein</fullName>
    </recommendedName>
</protein>
<feature type="coiled-coil region" evidence="1">
    <location>
        <begin position="82"/>
        <end position="135"/>
    </location>
</feature>
<dbReference type="SUPFAM" id="SSF53167">
    <property type="entry name" value="Purine and uridine phosphorylases"/>
    <property type="match status" value="1"/>
</dbReference>
<dbReference type="EMBL" id="JSYN01000003">
    <property type="protein sequence ID" value="KIA96206.1"/>
    <property type="molecule type" value="Genomic_DNA"/>
</dbReference>
<dbReference type="InterPro" id="IPR035994">
    <property type="entry name" value="Nucleoside_phosphorylase_sf"/>
</dbReference>
<dbReference type="GO" id="GO:0008930">
    <property type="term" value="F:methylthioadenosine nucleosidase activity"/>
    <property type="evidence" value="ECO:0007669"/>
    <property type="project" value="TreeGrafter"/>
</dbReference>
<dbReference type="PANTHER" id="PTHR46832:SF1">
    <property type="entry name" value="5'-METHYLTHIOADENOSINE_S-ADENOSYLHOMOCYSTEINE NUCLEOSIDASE"/>
    <property type="match status" value="1"/>
</dbReference>
<evidence type="ECO:0000313" key="3">
    <source>
        <dbReference type="EMBL" id="KIA96206.1"/>
    </source>
</evidence>
<dbReference type="Gene3D" id="3.40.50.1580">
    <property type="entry name" value="Nucleoside phosphorylase domain"/>
    <property type="match status" value="1"/>
</dbReference>
<dbReference type="GO" id="GO:0019284">
    <property type="term" value="P:L-methionine salvage from S-adenosylmethionine"/>
    <property type="evidence" value="ECO:0007669"/>
    <property type="project" value="TreeGrafter"/>
</dbReference>
<feature type="domain" description="Nucleoside phosphorylase" evidence="2">
    <location>
        <begin position="153"/>
        <end position="390"/>
    </location>
</feature>
<gene>
    <name evidence="3" type="ORF">OC25_03755</name>
</gene>
<name>A0A0C1DEY9_9SPHI</name>
<reference evidence="3 4" key="1">
    <citation type="submission" date="2014-10" db="EMBL/GenBank/DDBJ databases">
        <title>Pedobacter Kyungheensis.</title>
        <authorList>
            <person name="Anderson B.M."/>
            <person name="Newman J.D."/>
        </authorList>
    </citation>
    <scope>NUCLEOTIDE SEQUENCE [LARGE SCALE GENOMIC DNA]</scope>
    <source>
        <strain evidence="3 4">KACC 16221</strain>
    </source>
</reference>
<dbReference type="Proteomes" id="UP000031246">
    <property type="component" value="Unassembled WGS sequence"/>
</dbReference>
<evidence type="ECO:0000259" key="2">
    <source>
        <dbReference type="Pfam" id="PF01048"/>
    </source>
</evidence>
<evidence type="ECO:0000256" key="1">
    <source>
        <dbReference type="SAM" id="Coils"/>
    </source>
</evidence>
<dbReference type="RefSeq" id="WP_039471911.1">
    <property type="nucleotide sequence ID" value="NZ_JSYN01000003.1"/>
</dbReference>
<dbReference type="GO" id="GO:0008782">
    <property type="term" value="F:adenosylhomocysteine nucleosidase activity"/>
    <property type="evidence" value="ECO:0007669"/>
    <property type="project" value="TreeGrafter"/>
</dbReference>
<comment type="caution">
    <text evidence="3">The sequence shown here is derived from an EMBL/GenBank/DDBJ whole genome shotgun (WGS) entry which is preliminary data.</text>
</comment>
<dbReference type="OrthoDB" id="2988699at2"/>
<proteinExistence type="predicted"/>
<sequence length="423" mass="47131">MASKYSRIKRALAYLKDFLTSNLDEYHDAASNLTPSESGIAFLFDGDVYALMANLEETLYNDIYPKLLDDNQAPDVEILEIITTLIKQLEDSKQLFRSIEEEEGGILNVSVALAQKLAIRALHQLQETLELAEEDKKLGITAHRSTNNSQYQIAIVTATLEEFDAVKELMTDCEKLHGGDNDASVYYAGFFKDDHKSLSVILARGFHQGIAGASTIACKLTWKYQPKYIFMLGHAAGSRKSMYKPNLGDIMIASSSVDYHQVVYKMQKGADGELEQVESDRKMEIPADPTLVRSIEAFAQKDILTDIQAGYPHANLFEPLRAIPGKIITGGALMRSDELFEKLTNENAGTIGLDMETYGVYYAAEHTMFEEKPLFISLKSVSDFGGKGTEITKAQKAVKTKYATYTSAQFFYRYSLACLPLTT</sequence>
<dbReference type="GO" id="GO:0009116">
    <property type="term" value="P:nucleoside metabolic process"/>
    <property type="evidence" value="ECO:0007669"/>
    <property type="project" value="InterPro"/>
</dbReference>
<dbReference type="GO" id="GO:0005829">
    <property type="term" value="C:cytosol"/>
    <property type="evidence" value="ECO:0007669"/>
    <property type="project" value="TreeGrafter"/>
</dbReference>
<dbReference type="InterPro" id="IPR000845">
    <property type="entry name" value="Nucleoside_phosphorylase_d"/>
</dbReference>
<dbReference type="PANTHER" id="PTHR46832">
    <property type="entry name" value="5'-METHYLTHIOADENOSINE/S-ADENOSYLHOMOCYSTEINE NUCLEOSIDASE"/>
    <property type="match status" value="1"/>
</dbReference>
<keyword evidence="1" id="KW-0175">Coiled coil</keyword>
<keyword evidence="4" id="KW-1185">Reference proteome</keyword>
<dbReference type="AlphaFoldDB" id="A0A0C1DEY9"/>
<organism evidence="3 4">
    <name type="scientific">Pedobacter kyungheensis</name>
    <dbReference type="NCBI Taxonomy" id="1069985"/>
    <lineage>
        <taxon>Bacteria</taxon>
        <taxon>Pseudomonadati</taxon>
        <taxon>Bacteroidota</taxon>
        <taxon>Sphingobacteriia</taxon>
        <taxon>Sphingobacteriales</taxon>
        <taxon>Sphingobacteriaceae</taxon>
        <taxon>Pedobacter</taxon>
    </lineage>
</organism>